<protein>
    <submittedName>
        <fullName evidence="8">Competence protein ComEC</fullName>
    </submittedName>
</protein>
<proteinExistence type="predicted"/>
<feature type="transmembrane region" description="Helical" evidence="6">
    <location>
        <begin position="33"/>
        <end position="57"/>
    </location>
</feature>
<dbReference type="PANTHER" id="PTHR30619:SF7">
    <property type="entry name" value="BETA-LACTAMASE DOMAIN PROTEIN"/>
    <property type="match status" value="1"/>
</dbReference>
<evidence type="ECO:0000256" key="1">
    <source>
        <dbReference type="ARBA" id="ARBA00004651"/>
    </source>
</evidence>
<feature type="transmembrane region" description="Helical" evidence="6">
    <location>
        <begin position="300"/>
        <end position="316"/>
    </location>
</feature>
<feature type="transmembrane region" description="Helical" evidence="6">
    <location>
        <begin position="247"/>
        <end position="269"/>
    </location>
</feature>
<dbReference type="EMBL" id="RBKV01000001">
    <property type="protein sequence ID" value="RKR94837.1"/>
    <property type="molecule type" value="Genomic_DNA"/>
</dbReference>
<dbReference type="Pfam" id="PF03772">
    <property type="entry name" value="Competence"/>
    <property type="match status" value="1"/>
</dbReference>
<gene>
    <name evidence="8" type="ORF">DFJ75_1641</name>
</gene>
<name>A0A495K0Q0_WILMA</name>
<accession>A0A495K0Q0</accession>
<evidence type="ECO:0000256" key="5">
    <source>
        <dbReference type="ARBA" id="ARBA00023136"/>
    </source>
</evidence>
<feature type="transmembrane region" description="Helical" evidence="6">
    <location>
        <begin position="323"/>
        <end position="340"/>
    </location>
</feature>
<comment type="subcellular location">
    <subcellularLocation>
        <location evidence="1">Cell membrane</location>
        <topology evidence="1">Multi-pass membrane protein</topology>
    </subcellularLocation>
</comment>
<feature type="transmembrane region" description="Helical" evidence="6">
    <location>
        <begin position="64"/>
        <end position="85"/>
    </location>
</feature>
<feature type="transmembrane region" description="Helical" evidence="6">
    <location>
        <begin position="276"/>
        <end position="294"/>
    </location>
</feature>
<reference evidence="8 9" key="1">
    <citation type="submission" date="2018-10" db="EMBL/GenBank/DDBJ databases">
        <title>Sequencing the genomes of 1000 actinobacteria strains.</title>
        <authorList>
            <person name="Klenk H.-P."/>
        </authorList>
    </citation>
    <scope>NUCLEOTIDE SEQUENCE [LARGE SCALE GENOMIC DNA]</scope>
    <source>
        <strain evidence="8 9">DSM 44343</strain>
    </source>
</reference>
<keyword evidence="3 6" id="KW-0812">Transmembrane</keyword>
<dbReference type="PANTHER" id="PTHR30619">
    <property type="entry name" value="DNA INTERNALIZATION/COMPETENCE PROTEIN COMEC/REC2"/>
    <property type="match status" value="1"/>
</dbReference>
<dbReference type="InterPro" id="IPR052159">
    <property type="entry name" value="Competence_DNA_uptake"/>
</dbReference>
<dbReference type="RefSeq" id="WP_084248405.1">
    <property type="nucleotide sequence ID" value="NZ_CBCRXS010000004.1"/>
</dbReference>
<organism evidence="8 9">
    <name type="scientific">Williamsia marianensis</name>
    <dbReference type="NCBI Taxonomy" id="85044"/>
    <lineage>
        <taxon>Bacteria</taxon>
        <taxon>Bacillati</taxon>
        <taxon>Actinomycetota</taxon>
        <taxon>Actinomycetes</taxon>
        <taxon>Mycobacteriales</taxon>
        <taxon>Nocardiaceae</taxon>
        <taxon>Williamsia</taxon>
    </lineage>
</organism>
<feature type="transmembrane region" description="Helical" evidence="6">
    <location>
        <begin position="346"/>
        <end position="364"/>
    </location>
</feature>
<evidence type="ECO:0000256" key="6">
    <source>
        <dbReference type="SAM" id="Phobius"/>
    </source>
</evidence>
<evidence type="ECO:0000256" key="4">
    <source>
        <dbReference type="ARBA" id="ARBA00022989"/>
    </source>
</evidence>
<feature type="domain" description="ComEC/Rec2-related protein" evidence="7">
    <location>
        <begin position="226"/>
        <end position="467"/>
    </location>
</feature>
<dbReference type="InterPro" id="IPR004477">
    <property type="entry name" value="ComEC_N"/>
</dbReference>
<sequence>MNGTDVRAPTSVGLDVRLVPAAVGAWTMTVVGIVGPLGITVAASVSVSVVALVAIAWTARGSRLLVLPVVLGVAGTMAGFGWALVVRQHQLAEHPLAAESMRGSKTIMTLRVSDDPRIIAGTDRVVLAVDVVSVRGRDVADTAATVLGPMDGWSGLVPGQTLSTVAKVSAPRRPDLTVATLTVSAPPSRVRAPPWYQRAGAEVRTRFQETASRALGTPESGLVPGMVLGDISTLDEDLKTAFRTCGLSHLTAVSGANFAIIIGALLLAVRAVGAGPRLSVTVIACAIVVFVLLVRPSPSVVRAAVMGAVGLLALLVRRRAQAMPALCTAIVVLLLIWPAFAVHPGFMLSVAATAGLIVMAPPIVDRLRRHRVPGGVAEVLAVAVAAQVVTLPIVVMISGQISLVAIVANIAVTLAVPPITVLGTAAAALVVLCPPLATLLVRFVGPALWWMVVVAEQLSSLPMATITLW</sequence>
<feature type="transmembrane region" description="Helical" evidence="6">
    <location>
        <begin position="376"/>
        <end position="397"/>
    </location>
</feature>
<dbReference type="NCBIfam" id="TIGR00360">
    <property type="entry name" value="ComEC_N-term"/>
    <property type="match status" value="1"/>
</dbReference>
<dbReference type="OrthoDB" id="7177610at2"/>
<feature type="transmembrane region" description="Helical" evidence="6">
    <location>
        <begin position="403"/>
        <end position="432"/>
    </location>
</feature>
<evidence type="ECO:0000313" key="9">
    <source>
        <dbReference type="Proteomes" id="UP000274762"/>
    </source>
</evidence>
<dbReference type="AlphaFoldDB" id="A0A495K0Q0"/>
<keyword evidence="4 6" id="KW-1133">Transmembrane helix</keyword>
<evidence type="ECO:0000256" key="3">
    <source>
        <dbReference type="ARBA" id="ARBA00022692"/>
    </source>
</evidence>
<evidence type="ECO:0000259" key="7">
    <source>
        <dbReference type="Pfam" id="PF03772"/>
    </source>
</evidence>
<dbReference type="Proteomes" id="UP000274762">
    <property type="component" value="Unassembled WGS sequence"/>
</dbReference>
<evidence type="ECO:0000256" key="2">
    <source>
        <dbReference type="ARBA" id="ARBA00022475"/>
    </source>
</evidence>
<keyword evidence="5 6" id="KW-0472">Membrane</keyword>
<feature type="transmembrane region" description="Helical" evidence="6">
    <location>
        <begin position="439"/>
        <end position="459"/>
    </location>
</feature>
<comment type="caution">
    <text evidence="8">The sequence shown here is derived from an EMBL/GenBank/DDBJ whole genome shotgun (WGS) entry which is preliminary data.</text>
</comment>
<keyword evidence="2" id="KW-1003">Cell membrane</keyword>
<evidence type="ECO:0000313" key="8">
    <source>
        <dbReference type="EMBL" id="RKR94837.1"/>
    </source>
</evidence>
<dbReference type="GO" id="GO:0005886">
    <property type="term" value="C:plasma membrane"/>
    <property type="evidence" value="ECO:0007669"/>
    <property type="project" value="UniProtKB-SubCell"/>
</dbReference>